<dbReference type="Proteomes" id="UP000027997">
    <property type="component" value="Unassembled WGS sequence"/>
</dbReference>
<keyword evidence="3" id="KW-1185">Reference proteome</keyword>
<proteinExistence type="predicted"/>
<dbReference type="InterPro" id="IPR004360">
    <property type="entry name" value="Glyas_Fos-R_dOase_dom"/>
</dbReference>
<gene>
    <name evidence="2" type="ORF">GV64_11550</name>
</gene>
<dbReference type="InterPro" id="IPR050383">
    <property type="entry name" value="GlyoxalaseI/FosfomycinResist"/>
</dbReference>
<dbReference type="PROSITE" id="PS51819">
    <property type="entry name" value="VOC"/>
    <property type="match status" value="1"/>
</dbReference>
<feature type="domain" description="VOC" evidence="1">
    <location>
        <begin position="5"/>
        <end position="125"/>
    </location>
</feature>
<name>A0A081KAW2_9GAMM</name>
<reference evidence="2" key="1">
    <citation type="submission" date="2014-06" db="EMBL/GenBank/DDBJ databases">
        <title>Whole Genome Sequences of Three Symbiotic Endozoicomonas Bacteria.</title>
        <authorList>
            <person name="Neave M.J."/>
            <person name="Apprill A."/>
            <person name="Voolstra C.R."/>
        </authorList>
    </citation>
    <scope>NUCLEOTIDE SEQUENCE [LARGE SCALE GENOMIC DNA]</scope>
    <source>
        <strain evidence="2">DSM 22380</strain>
    </source>
</reference>
<dbReference type="InterPro" id="IPR029068">
    <property type="entry name" value="Glyas_Bleomycin-R_OHBP_Dase"/>
</dbReference>
<evidence type="ECO:0000259" key="1">
    <source>
        <dbReference type="PROSITE" id="PS51819"/>
    </source>
</evidence>
<dbReference type="PANTHER" id="PTHR21366">
    <property type="entry name" value="GLYOXALASE FAMILY PROTEIN"/>
    <property type="match status" value="1"/>
</dbReference>
<organism evidence="2 3">
    <name type="scientific">Endozoicomonas elysicola</name>
    <dbReference type="NCBI Taxonomy" id="305900"/>
    <lineage>
        <taxon>Bacteria</taxon>
        <taxon>Pseudomonadati</taxon>
        <taxon>Pseudomonadota</taxon>
        <taxon>Gammaproteobacteria</taxon>
        <taxon>Oceanospirillales</taxon>
        <taxon>Endozoicomonadaceae</taxon>
        <taxon>Endozoicomonas</taxon>
    </lineage>
</organism>
<dbReference type="SUPFAM" id="SSF54593">
    <property type="entry name" value="Glyoxalase/Bleomycin resistance protein/Dihydroxybiphenyl dioxygenase"/>
    <property type="match status" value="1"/>
</dbReference>
<evidence type="ECO:0000313" key="3">
    <source>
        <dbReference type="Proteomes" id="UP000027997"/>
    </source>
</evidence>
<dbReference type="CDD" id="cd07253">
    <property type="entry name" value="GLOD5"/>
    <property type="match status" value="1"/>
</dbReference>
<dbReference type="EMBL" id="JOJP01000001">
    <property type="protein sequence ID" value="KEI71288.1"/>
    <property type="molecule type" value="Genomic_DNA"/>
</dbReference>
<dbReference type="PANTHER" id="PTHR21366:SF14">
    <property type="entry name" value="GLYOXALASE DOMAIN-CONTAINING PROTEIN 5"/>
    <property type="match status" value="1"/>
</dbReference>
<protein>
    <submittedName>
        <fullName evidence="2">Glyoxalase</fullName>
    </submittedName>
</protein>
<dbReference type="AlphaFoldDB" id="A0A081KAW2"/>
<evidence type="ECO:0000313" key="2">
    <source>
        <dbReference type="EMBL" id="KEI71288.1"/>
    </source>
</evidence>
<dbReference type="InterPro" id="IPR037523">
    <property type="entry name" value="VOC_core"/>
</dbReference>
<comment type="caution">
    <text evidence="2">The sequence shown here is derived from an EMBL/GenBank/DDBJ whole genome shotgun (WGS) entry which is preliminary data.</text>
</comment>
<accession>A0A081KAW2</accession>
<sequence length="128" mass="14043">MQVNRIDHLVLTVNDIEETVQFYTSVMGMEKIEFGAGRVALSFGQQKINLHELGNEFEPKAHTVASGSADLCFIIDTPLQKAMDDLAAKGVQVIEGPVQRTGASGKILSTYFRDPDGNLIEVSNYIDI</sequence>
<dbReference type="Pfam" id="PF00903">
    <property type="entry name" value="Glyoxalase"/>
    <property type="match status" value="1"/>
</dbReference>
<dbReference type="STRING" id="305900.GV64_11550"/>
<dbReference type="Gene3D" id="3.10.180.10">
    <property type="entry name" value="2,3-Dihydroxybiphenyl 1,2-Dioxygenase, domain 1"/>
    <property type="match status" value="1"/>
</dbReference>
<dbReference type="eggNOG" id="COG0346">
    <property type="taxonomic scope" value="Bacteria"/>
</dbReference>
<dbReference type="RefSeq" id="WP_020582869.1">
    <property type="nucleotide sequence ID" value="NZ_JOJP01000001.1"/>
</dbReference>